<dbReference type="OMA" id="YELGAHY"/>
<dbReference type="STRING" id="105231.A0A1Y1HXK5"/>
<dbReference type="AlphaFoldDB" id="A0A1Y1HXK5"/>
<dbReference type="OrthoDB" id="415023at2759"/>
<dbReference type="Proteomes" id="UP000054558">
    <property type="component" value="Unassembled WGS sequence"/>
</dbReference>
<dbReference type="InterPro" id="IPR038765">
    <property type="entry name" value="Papain-like_cys_pep_sf"/>
</dbReference>
<evidence type="ECO:0000256" key="2">
    <source>
        <dbReference type="SAM" id="MobiDB-lite"/>
    </source>
</evidence>
<evidence type="ECO:0000256" key="1">
    <source>
        <dbReference type="ARBA" id="ARBA00010407"/>
    </source>
</evidence>
<proteinExistence type="inferred from homology"/>
<dbReference type="SUPFAM" id="SSF54001">
    <property type="entry name" value="Cysteine proteinases"/>
    <property type="match status" value="1"/>
</dbReference>
<accession>A0A1Y1HXK5</accession>
<feature type="region of interest" description="Disordered" evidence="2">
    <location>
        <begin position="177"/>
        <end position="211"/>
    </location>
</feature>
<dbReference type="Pfam" id="PF02338">
    <property type="entry name" value="OTU"/>
    <property type="match status" value="1"/>
</dbReference>
<feature type="compositionally biased region" description="Basic and acidic residues" evidence="2">
    <location>
        <begin position="198"/>
        <end position="209"/>
    </location>
</feature>
<dbReference type="Gene3D" id="3.90.70.80">
    <property type="match status" value="1"/>
</dbReference>
<dbReference type="PANTHER" id="PTHR12419:SF10">
    <property type="entry name" value="DEUBIQUITINASE OTUD6B"/>
    <property type="match status" value="1"/>
</dbReference>
<reference evidence="4 5" key="1">
    <citation type="journal article" date="2014" name="Nat. Commun.">
        <title>Klebsormidium flaccidum genome reveals primary factors for plant terrestrial adaptation.</title>
        <authorList>
            <person name="Hori K."/>
            <person name="Maruyama F."/>
            <person name="Fujisawa T."/>
            <person name="Togashi T."/>
            <person name="Yamamoto N."/>
            <person name="Seo M."/>
            <person name="Sato S."/>
            <person name="Yamada T."/>
            <person name="Mori H."/>
            <person name="Tajima N."/>
            <person name="Moriyama T."/>
            <person name="Ikeuchi M."/>
            <person name="Watanabe M."/>
            <person name="Wada H."/>
            <person name="Kobayashi K."/>
            <person name="Saito M."/>
            <person name="Masuda T."/>
            <person name="Sasaki-Sekimoto Y."/>
            <person name="Mashiguchi K."/>
            <person name="Awai K."/>
            <person name="Shimojima M."/>
            <person name="Masuda S."/>
            <person name="Iwai M."/>
            <person name="Nobusawa T."/>
            <person name="Narise T."/>
            <person name="Kondo S."/>
            <person name="Saito H."/>
            <person name="Sato R."/>
            <person name="Murakawa M."/>
            <person name="Ihara Y."/>
            <person name="Oshima-Yamada Y."/>
            <person name="Ohtaka K."/>
            <person name="Satoh M."/>
            <person name="Sonobe K."/>
            <person name="Ishii M."/>
            <person name="Ohtani R."/>
            <person name="Kanamori-Sato M."/>
            <person name="Honoki R."/>
            <person name="Miyazaki D."/>
            <person name="Mochizuki H."/>
            <person name="Umetsu J."/>
            <person name="Higashi K."/>
            <person name="Shibata D."/>
            <person name="Kamiya Y."/>
            <person name="Sato N."/>
            <person name="Nakamura Y."/>
            <person name="Tabata S."/>
            <person name="Ida S."/>
            <person name="Kurokawa K."/>
            <person name="Ohta H."/>
        </authorList>
    </citation>
    <scope>NUCLEOTIDE SEQUENCE [LARGE SCALE GENOMIC DNA]</scope>
    <source>
        <strain evidence="4 5">NIES-2285</strain>
    </source>
</reference>
<dbReference type="InterPro" id="IPR003323">
    <property type="entry name" value="OTU_dom"/>
</dbReference>
<keyword evidence="4" id="KW-0645">Protease</keyword>
<dbReference type="GO" id="GO:0006508">
    <property type="term" value="P:proteolysis"/>
    <property type="evidence" value="ECO:0007669"/>
    <property type="project" value="UniProtKB-KW"/>
</dbReference>
<evidence type="ECO:0000313" key="5">
    <source>
        <dbReference type="Proteomes" id="UP000054558"/>
    </source>
</evidence>
<name>A0A1Y1HXK5_KLENI</name>
<dbReference type="CDD" id="cd22797">
    <property type="entry name" value="OTU_plant_OTU5-like"/>
    <property type="match status" value="1"/>
</dbReference>
<feature type="region of interest" description="Disordered" evidence="2">
    <location>
        <begin position="60"/>
        <end position="94"/>
    </location>
</feature>
<evidence type="ECO:0000259" key="3">
    <source>
        <dbReference type="PROSITE" id="PS50802"/>
    </source>
</evidence>
<dbReference type="PANTHER" id="PTHR12419">
    <property type="entry name" value="OTU DOMAIN CONTAINING PROTEIN"/>
    <property type="match status" value="1"/>
</dbReference>
<gene>
    <name evidence="4" type="ORF">KFL_001460150</name>
</gene>
<keyword evidence="4" id="KW-0378">Hydrolase</keyword>
<protein>
    <submittedName>
        <fullName evidence="4">OTU (Ovarian tumor)-like cysteine protease</fullName>
    </submittedName>
</protein>
<dbReference type="GO" id="GO:0004843">
    <property type="term" value="F:cysteine-type deubiquitinase activity"/>
    <property type="evidence" value="ECO:0000318"/>
    <property type="project" value="GO_Central"/>
</dbReference>
<comment type="similarity">
    <text evidence="1">Belongs to the peptidase C85 family.</text>
</comment>
<dbReference type="PROSITE" id="PS50802">
    <property type="entry name" value="OTU"/>
    <property type="match status" value="1"/>
</dbReference>
<organism evidence="4 5">
    <name type="scientific">Klebsormidium nitens</name>
    <name type="common">Green alga</name>
    <name type="synonym">Ulothrix nitens</name>
    <dbReference type="NCBI Taxonomy" id="105231"/>
    <lineage>
        <taxon>Eukaryota</taxon>
        <taxon>Viridiplantae</taxon>
        <taxon>Streptophyta</taxon>
        <taxon>Klebsormidiophyceae</taxon>
        <taxon>Klebsormidiales</taxon>
        <taxon>Klebsormidiaceae</taxon>
        <taxon>Klebsormidium</taxon>
    </lineage>
</organism>
<sequence length="386" mass="42608">MPVRHLLEVESPTPTRYILGAAVMVVGVPTLSRPDIESEATVFTFYTYLTKVTAKMSETEGAPGLSNLDEGAAVEDSTPSESNGAPKETREEVLARHRKEIKALQGKEIELKKQAAKGSKAAQKAAKHAVDEQIAKLDASLKKRQAKELAALGFGEKEAESAEGKKPDDMDTLIRAIAGTSVGPQRGPSKAQKRRDAKMKQEVEREQRIQQEQSGVVSERVIENQRLAEKLSPLGLALKEIKPDGHCLYRAVEDQLQLQGQPSNLIQDYLSLRKLAAVYMRAHKDDFLPFVTEHATEHEGDPDAQFEAYCKEVEETATWGGQLELGALAHALRQHISVYSASLPVVEMGKEYERGATQPLRLSYHHHAYGLGEHYNSVVPAQEEDD</sequence>
<dbReference type="EMBL" id="DF237095">
    <property type="protein sequence ID" value="GAQ83390.1"/>
    <property type="molecule type" value="Genomic_DNA"/>
</dbReference>
<dbReference type="InterPro" id="IPR050704">
    <property type="entry name" value="Peptidase_C85-like"/>
</dbReference>
<feature type="domain" description="OTU" evidence="3">
    <location>
        <begin position="236"/>
        <end position="381"/>
    </location>
</feature>
<dbReference type="FunFam" id="3.90.70.80:FF:000014">
    <property type="entry name" value="Cysteine proteinases superfamily protein"/>
    <property type="match status" value="1"/>
</dbReference>
<keyword evidence="5" id="KW-1185">Reference proteome</keyword>
<evidence type="ECO:0000313" key="4">
    <source>
        <dbReference type="EMBL" id="GAQ83390.1"/>
    </source>
</evidence>